<keyword evidence="3 5" id="KW-1133">Transmembrane helix</keyword>
<organism evidence="6 7">
    <name type="scientific">Nocardioides marinus</name>
    <dbReference type="NCBI Taxonomy" id="374514"/>
    <lineage>
        <taxon>Bacteria</taxon>
        <taxon>Bacillati</taxon>
        <taxon>Actinomycetota</taxon>
        <taxon>Actinomycetes</taxon>
        <taxon>Propionibacteriales</taxon>
        <taxon>Nocardioidaceae</taxon>
        <taxon>Nocardioides</taxon>
    </lineage>
</organism>
<dbReference type="Gene3D" id="1.20.1530.20">
    <property type="match status" value="1"/>
</dbReference>
<dbReference type="Pfam" id="PF01758">
    <property type="entry name" value="SBF"/>
    <property type="match status" value="1"/>
</dbReference>
<feature type="transmembrane region" description="Helical" evidence="5">
    <location>
        <begin position="87"/>
        <end position="107"/>
    </location>
</feature>
<dbReference type="RefSeq" id="WP_179532056.1">
    <property type="nucleotide sequence ID" value="NZ_BAAAPP010000008.1"/>
</dbReference>
<dbReference type="GO" id="GO:0016020">
    <property type="term" value="C:membrane"/>
    <property type="evidence" value="ECO:0007669"/>
    <property type="project" value="UniProtKB-SubCell"/>
</dbReference>
<feature type="transmembrane region" description="Helical" evidence="5">
    <location>
        <begin position="254"/>
        <end position="275"/>
    </location>
</feature>
<keyword evidence="2 5" id="KW-0812">Transmembrane</keyword>
<feature type="transmembrane region" description="Helical" evidence="5">
    <location>
        <begin position="281"/>
        <end position="300"/>
    </location>
</feature>
<evidence type="ECO:0000256" key="1">
    <source>
        <dbReference type="ARBA" id="ARBA00004141"/>
    </source>
</evidence>
<feature type="transmembrane region" description="Helical" evidence="5">
    <location>
        <begin position="192"/>
        <end position="213"/>
    </location>
</feature>
<evidence type="ECO:0000256" key="2">
    <source>
        <dbReference type="ARBA" id="ARBA00022692"/>
    </source>
</evidence>
<dbReference type="AlphaFoldDB" id="A0A7Y9YI03"/>
<sequence>MIPLALLVGADADVDSIRIAFEEGSLTTLKIVIGAILLGVALETRPSDFLAAAKRPGSIAIGVVAQFLVLPALTFVLTLLLDVRGSVALGMILVACCPPGNVSNILTHRARGDVALSVSMTAVGNVLAIVAMPLNVAFWGSLHPTGKELLEDISLDAVDMLLEIGTVIGIPFVVGIAIATKWPRFAERAGKVVGPVAFLALGAVIVVGVAGNWSIFVNYIGIVLVAVFLHDALALLLGYGIARATGLPERSRKAMTFEVGIRNSGLGLVLVFAFFDGLGGMALVAAWWGIWDIIAGLAVAQWWGMRAGRRTPEPVA</sequence>
<evidence type="ECO:0000256" key="5">
    <source>
        <dbReference type="SAM" id="Phobius"/>
    </source>
</evidence>
<dbReference type="InterPro" id="IPR038770">
    <property type="entry name" value="Na+/solute_symporter_sf"/>
</dbReference>
<dbReference type="InterPro" id="IPR002657">
    <property type="entry name" value="BilAc:Na_symport/Acr3"/>
</dbReference>
<dbReference type="PANTHER" id="PTHR10361">
    <property type="entry name" value="SODIUM-BILE ACID COTRANSPORTER"/>
    <property type="match status" value="1"/>
</dbReference>
<feature type="transmembrane region" description="Helical" evidence="5">
    <location>
        <begin position="114"/>
        <end position="140"/>
    </location>
</feature>
<evidence type="ECO:0000256" key="4">
    <source>
        <dbReference type="ARBA" id="ARBA00023136"/>
    </source>
</evidence>
<feature type="transmembrane region" description="Helical" evidence="5">
    <location>
        <begin position="28"/>
        <end position="45"/>
    </location>
</feature>
<dbReference type="EMBL" id="JACBZI010000001">
    <property type="protein sequence ID" value="NYI11359.1"/>
    <property type="molecule type" value="Genomic_DNA"/>
</dbReference>
<feature type="transmembrane region" description="Helical" evidence="5">
    <location>
        <begin position="219"/>
        <end position="242"/>
    </location>
</feature>
<feature type="transmembrane region" description="Helical" evidence="5">
    <location>
        <begin position="57"/>
        <end position="81"/>
    </location>
</feature>
<feature type="transmembrane region" description="Helical" evidence="5">
    <location>
        <begin position="160"/>
        <end position="180"/>
    </location>
</feature>
<dbReference type="InterPro" id="IPR004710">
    <property type="entry name" value="Bilac:Na_transpt"/>
</dbReference>
<dbReference type="PANTHER" id="PTHR10361:SF28">
    <property type="entry name" value="P3 PROTEIN-RELATED"/>
    <property type="match status" value="1"/>
</dbReference>
<proteinExistence type="predicted"/>
<dbReference type="Proteomes" id="UP000537326">
    <property type="component" value="Unassembled WGS sequence"/>
</dbReference>
<reference evidence="6 7" key="1">
    <citation type="submission" date="2020-07" db="EMBL/GenBank/DDBJ databases">
        <title>Sequencing the genomes of 1000 actinobacteria strains.</title>
        <authorList>
            <person name="Klenk H.-P."/>
        </authorList>
    </citation>
    <scope>NUCLEOTIDE SEQUENCE [LARGE SCALE GENOMIC DNA]</scope>
    <source>
        <strain evidence="6 7">DSM 18248</strain>
    </source>
</reference>
<accession>A0A7Y9YI03</accession>
<comment type="caution">
    <text evidence="6">The sequence shown here is derived from an EMBL/GenBank/DDBJ whole genome shotgun (WGS) entry which is preliminary data.</text>
</comment>
<protein>
    <submittedName>
        <fullName evidence="6">BASS family bile acid:Na+ symporter</fullName>
    </submittedName>
</protein>
<gene>
    <name evidence="6" type="ORF">BKA05_002874</name>
</gene>
<evidence type="ECO:0000256" key="3">
    <source>
        <dbReference type="ARBA" id="ARBA00022989"/>
    </source>
</evidence>
<keyword evidence="4 5" id="KW-0472">Membrane</keyword>
<evidence type="ECO:0000313" key="7">
    <source>
        <dbReference type="Proteomes" id="UP000537326"/>
    </source>
</evidence>
<name>A0A7Y9YI03_9ACTN</name>
<evidence type="ECO:0000313" key="6">
    <source>
        <dbReference type="EMBL" id="NYI11359.1"/>
    </source>
</evidence>
<keyword evidence="7" id="KW-1185">Reference proteome</keyword>
<comment type="subcellular location">
    <subcellularLocation>
        <location evidence="1">Membrane</location>
        <topology evidence="1">Multi-pass membrane protein</topology>
    </subcellularLocation>
</comment>